<comment type="caution">
    <text evidence="1">The sequence shown here is derived from an EMBL/GenBank/DDBJ whole genome shotgun (WGS) entry which is preliminary data.</text>
</comment>
<organism evidence="1 2">
    <name type="scientific">Youngiibacter multivorans</name>
    <dbReference type="NCBI Taxonomy" id="937251"/>
    <lineage>
        <taxon>Bacteria</taxon>
        <taxon>Bacillati</taxon>
        <taxon>Bacillota</taxon>
        <taxon>Clostridia</taxon>
        <taxon>Eubacteriales</taxon>
        <taxon>Clostridiaceae</taxon>
        <taxon>Youngiibacter</taxon>
    </lineage>
</organism>
<dbReference type="SUPFAM" id="SSF55729">
    <property type="entry name" value="Acyl-CoA N-acyltransferases (Nat)"/>
    <property type="match status" value="1"/>
</dbReference>
<proteinExistence type="predicted"/>
<sequence>MRSFVSISELKAWVLSSEPDDMNRSLRALLEKNADIMELLQVLEETNLCGQEYFVVNDAIIVTYRMRLNLLTFMKRSLRADARIIGLPISMSRSGIFASDEASGRKAALEVIKREKGLTVALNTDYRLRGNSLTLSNFVFINRFRDFDEYLMAMRSSYRRNVLGVIEEGNGLVFRRIESSDFSTLHHMLYRSVVERSEYPLETLPIEFFRSYDSEIVEVRRTDGSLIAVLVLRGYGDTLTFMFCGFRREEGASLYHNLLIYVIRKGIEDGYKRIDMGQTSEAAKLRLGCTEEIKHLLVYHGNPVVNSVIRRASGRFSYRRYKVLHRVFRT</sequence>
<evidence type="ECO:0008006" key="3">
    <source>
        <dbReference type="Google" id="ProtNLM"/>
    </source>
</evidence>
<dbReference type="Proteomes" id="UP001519271">
    <property type="component" value="Unassembled WGS sequence"/>
</dbReference>
<dbReference type="Gene3D" id="3.40.630.30">
    <property type="match status" value="1"/>
</dbReference>
<evidence type="ECO:0000313" key="2">
    <source>
        <dbReference type="Proteomes" id="UP001519271"/>
    </source>
</evidence>
<dbReference type="EMBL" id="JAGGKC010000004">
    <property type="protein sequence ID" value="MBP1918281.1"/>
    <property type="molecule type" value="Genomic_DNA"/>
</dbReference>
<accession>A0ABS4G169</accession>
<keyword evidence="2" id="KW-1185">Reference proteome</keyword>
<protein>
    <recommendedName>
        <fullName evidence="3">BioF2-like acetyltransferase domain-containing protein</fullName>
    </recommendedName>
</protein>
<dbReference type="RefSeq" id="WP_209458520.1">
    <property type="nucleotide sequence ID" value="NZ_JAGGKC010000004.1"/>
</dbReference>
<evidence type="ECO:0000313" key="1">
    <source>
        <dbReference type="EMBL" id="MBP1918281.1"/>
    </source>
</evidence>
<reference evidence="1 2" key="1">
    <citation type="submission" date="2021-03" db="EMBL/GenBank/DDBJ databases">
        <title>Genomic Encyclopedia of Type Strains, Phase IV (KMG-IV): sequencing the most valuable type-strain genomes for metagenomic binning, comparative biology and taxonomic classification.</title>
        <authorList>
            <person name="Goeker M."/>
        </authorList>
    </citation>
    <scope>NUCLEOTIDE SEQUENCE [LARGE SCALE GENOMIC DNA]</scope>
    <source>
        <strain evidence="1 2">DSM 6139</strain>
    </source>
</reference>
<dbReference type="InterPro" id="IPR016181">
    <property type="entry name" value="Acyl_CoA_acyltransferase"/>
</dbReference>
<gene>
    <name evidence="1" type="ORF">J2Z34_000753</name>
</gene>
<name>A0ABS4G169_9CLOT</name>